<dbReference type="Proteomes" id="UP001184150">
    <property type="component" value="Unassembled WGS sequence"/>
</dbReference>
<dbReference type="EMBL" id="JAVDRD010000006">
    <property type="protein sequence ID" value="MDR6511687.1"/>
    <property type="molecule type" value="Genomic_DNA"/>
</dbReference>
<dbReference type="InterPro" id="IPR032710">
    <property type="entry name" value="NTF2-like_dom_sf"/>
</dbReference>
<evidence type="ECO:0008006" key="5">
    <source>
        <dbReference type="Google" id="ProtNLM"/>
    </source>
</evidence>
<gene>
    <name evidence="3" type="ORF">J2792_002563</name>
</gene>
<organism evidence="3 4">
    <name type="scientific">Novosphingobium capsulatum</name>
    <dbReference type="NCBI Taxonomy" id="13688"/>
    <lineage>
        <taxon>Bacteria</taxon>
        <taxon>Pseudomonadati</taxon>
        <taxon>Pseudomonadota</taxon>
        <taxon>Alphaproteobacteria</taxon>
        <taxon>Sphingomonadales</taxon>
        <taxon>Sphingomonadaceae</taxon>
        <taxon>Novosphingobium</taxon>
    </lineage>
</organism>
<keyword evidence="4" id="KW-1185">Reference proteome</keyword>
<evidence type="ECO:0000313" key="3">
    <source>
        <dbReference type="EMBL" id="MDR6511687.1"/>
    </source>
</evidence>
<dbReference type="SUPFAM" id="SSF54427">
    <property type="entry name" value="NTF2-like"/>
    <property type="match status" value="1"/>
</dbReference>
<dbReference type="RefSeq" id="WP_168352769.1">
    <property type="nucleotide sequence ID" value="NZ_JAVDRD010000006.1"/>
</dbReference>
<name>A0ABU1MP59_9SPHN</name>
<comment type="caution">
    <text evidence="3">The sequence shown here is derived from an EMBL/GenBank/DDBJ whole genome shotgun (WGS) entry which is preliminary data.</text>
</comment>
<sequence length="270" mass="28032">MRSAAWTVALASLALAACQREPAPQESASPTATPSASATPEPTPTPPAPSPSPTLALPVKPTPDVPLTPADTASALPAIALPPRDDCAALPGWSAFATRLAAAVKARDAAALAALSSPDVTLDYGGGHGPAQLQKRLAAPAGAAIWADLARILPLGCAVQGDLVVMPWFFWNVPDEVDPGMTMLVTGQGVPLRAKPSDTAPEVDRLDWSLVTIATSPSYNPAARYTAVITGKPQRKGWIETARLRSLLARRIIAERKGDDWHISALVAGD</sequence>
<feature type="compositionally biased region" description="Low complexity" evidence="1">
    <location>
        <begin position="21"/>
        <end position="40"/>
    </location>
</feature>
<reference evidence="3 4" key="1">
    <citation type="submission" date="2023-07" db="EMBL/GenBank/DDBJ databases">
        <title>Sorghum-associated microbial communities from plants grown in Nebraska, USA.</title>
        <authorList>
            <person name="Schachtman D."/>
        </authorList>
    </citation>
    <scope>NUCLEOTIDE SEQUENCE [LARGE SCALE GENOMIC DNA]</scope>
    <source>
        <strain evidence="3 4">DS1027</strain>
    </source>
</reference>
<evidence type="ECO:0000256" key="1">
    <source>
        <dbReference type="SAM" id="MobiDB-lite"/>
    </source>
</evidence>
<feature type="chain" id="PRO_5045685140" description="Lipoprotein" evidence="2">
    <location>
        <begin position="17"/>
        <end position="270"/>
    </location>
</feature>
<evidence type="ECO:0000256" key="2">
    <source>
        <dbReference type="SAM" id="SignalP"/>
    </source>
</evidence>
<accession>A0ABU1MP59</accession>
<protein>
    <recommendedName>
        <fullName evidence="5">Lipoprotein</fullName>
    </recommendedName>
</protein>
<dbReference type="PROSITE" id="PS51257">
    <property type="entry name" value="PROKAR_LIPOPROTEIN"/>
    <property type="match status" value="1"/>
</dbReference>
<keyword evidence="2" id="KW-0732">Signal</keyword>
<feature type="region of interest" description="Disordered" evidence="1">
    <location>
        <begin position="19"/>
        <end position="70"/>
    </location>
</feature>
<proteinExistence type="predicted"/>
<feature type="signal peptide" evidence="2">
    <location>
        <begin position="1"/>
        <end position="16"/>
    </location>
</feature>
<evidence type="ECO:0000313" key="4">
    <source>
        <dbReference type="Proteomes" id="UP001184150"/>
    </source>
</evidence>
<feature type="compositionally biased region" description="Pro residues" evidence="1">
    <location>
        <begin position="41"/>
        <end position="52"/>
    </location>
</feature>